<accession>A0A6P4BUP0</accession>
<dbReference type="RefSeq" id="XP_015946252.1">
    <property type="nucleotide sequence ID" value="XM_016090766.1"/>
</dbReference>
<dbReference type="AlphaFoldDB" id="A0A6P4BUP0"/>
<evidence type="ECO:0000313" key="1">
    <source>
        <dbReference type="Proteomes" id="UP000515211"/>
    </source>
</evidence>
<sequence>MSFTEFQNTIIQKLGMQRVKRVEKLFYRILIFVLRDDVKYDSFVIGSDEDLQVLFHCRRQFSKVRSPKILAKFIDVVYNSGGLNQNPQPSAMVACSSSMSVGISSSVPVIVLEAVLVATSSLADDLNRNRDREIDVLQDDDDDYLELAMIADDSDDDIVRSNPAGGGGAASSETQHFHQRRGIWEVKRYNRPHTCLTTSISSDHRMLDYHVISTFILPKIRVDAAVSIKVLLNATEAHFSFRPTYKRIWLAKQKVGAQIYGD</sequence>
<reference evidence="2" key="2">
    <citation type="submission" date="2025-08" db="UniProtKB">
        <authorList>
            <consortium name="RefSeq"/>
        </authorList>
    </citation>
    <scope>IDENTIFICATION</scope>
    <source>
        <tissue evidence="2">Whole plant</tissue>
    </source>
</reference>
<proteinExistence type="predicted"/>
<reference evidence="1" key="1">
    <citation type="journal article" date="2016" name="Nat. Genet.">
        <title>The genome sequences of Arachis duranensis and Arachis ipaensis, the diploid ancestors of cultivated peanut.</title>
        <authorList>
            <person name="Bertioli D.J."/>
            <person name="Cannon S.B."/>
            <person name="Froenicke L."/>
            <person name="Huang G."/>
            <person name="Farmer A.D."/>
            <person name="Cannon E.K."/>
            <person name="Liu X."/>
            <person name="Gao D."/>
            <person name="Clevenger J."/>
            <person name="Dash S."/>
            <person name="Ren L."/>
            <person name="Moretzsohn M.C."/>
            <person name="Shirasawa K."/>
            <person name="Huang W."/>
            <person name="Vidigal B."/>
            <person name="Abernathy B."/>
            <person name="Chu Y."/>
            <person name="Niederhuth C.E."/>
            <person name="Umale P."/>
            <person name="Araujo A.C."/>
            <person name="Kozik A."/>
            <person name="Kim K.D."/>
            <person name="Burow M.D."/>
            <person name="Varshney R.K."/>
            <person name="Wang X."/>
            <person name="Zhang X."/>
            <person name="Barkley N."/>
            <person name="Guimaraes P.M."/>
            <person name="Isobe S."/>
            <person name="Guo B."/>
            <person name="Liao B."/>
            <person name="Stalker H.T."/>
            <person name="Schmitz R.J."/>
            <person name="Scheffler B.E."/>
            <person name="Leal-Bertioli S.C."/>
            <person name="Xun X."/>
            <person name="Jackson S.A."/>
            <person name="Michelmore R."/>
            <person name="Ozias-Akins P."/>
        </authorList>
    </citation>
    <scope>NUCLEOTIDE SEQUENCE [LARGE SCALE GENOMIC DNA]</scope>
    <source>
        <strain evidence="1">cv. V14167</strain>
    </source>
</reference>
<protein>
    <submittedName>
        <fullName evidence="2">Uncharacterized protein LOC107471322</fullName>
    </submittedName>
</protein>
<organism evidence="1 2">
    <name type="scientific">Arachis duranensis</name>
    <name type="common">Wild peanut</name>
    <dbReference type="NCBI Taxonomy" id="130453"/>
    <lineage>
        <taxon>Eukaryota</taxon>
        <taxon>Viridiplantae</taxon>
        <taxon>Streptophyta</taxon>
        <taxon>Embryophyta</taxon>
        <taxon>Tracheophyta</taxon>
        <taxon>Spermatophyta</taxon>
        <taxon>Magnoliopsida</taxon>
        <taxon>eudicotyledons</taxon>
        <taxon>Gunneridae</taxon>
        <taxon>Pentapetalae</taxon>
        <taxon>rosids</taxon>
        <taxon>fabids</taxon>
        <taxon>Fabales</taxon>
        <taxon>Fabaceae</taxon>
        <taxon>Papilionoideae</taxon>
        <taxon>50 kb inversion clade</taxon>
        <taxon>dalbergioids sensu lato</taxon>
        <taxon>Dalbergieae</taxon>
        <taxon>Pterocarpus clade</taxon>
        <taxon>Arachis</taxon>
    </lineage>
</organism>
<gene>
    <name evidence="2" type="primary">LOC107471322</name>
</gene>
<dbReference type="GeneID" id="107471322"/>
<keyword evidence="1" id="KW-1185">Reference proteome</keyword>
<dbReference type="Proteomes" id="UP000515211">
    <property type="component" value="Chromosome 10"/>
</dbReference>
<evidence type="ECO:0000313" key="2">
    <source>
        <dbReference type="RefSeq" id="XP_015946252.1"/>
    </source>
</evidence>
<dbReference type="KEGG" id="adu:107471322"/>
<name>A0A6P4BUP0_ARADU</name>